<dbReference type="EMBL" id="JXUW01000026">
    <property type="protein sequence ID" value="KJE75882.1"/>
    <property type="molecule type" value="Genomic_DNA"/>
</dbReference>
<comment type="caution">
    <text evidence="3">The sequence shown here is derived from an EMBL/GenBank/DDBJ whole genome shotgun (WGS) entry which is preliminary data.</text>
</comment>
<evidence type="ECO:0000259" key="2">
    <source>
        <dbReference type="PROSITE" id="PS50887"/>
    </source>
</evidence>
<dbReference type="InterPro" id="IPR050706">
    <property type="entry name" value="Cyclic-di-GMP_PDE-like"/>
</dbReference>
<dbReference type="InterPro" id="IPR035919">
    <property type="entry name" value="EAL_sf"/>
</dbReference>
<dbReference type="PANTHER" id="PTHR33121">
    <property type="entry name" value="CYCLIC DI-GMP PHOSPHODIESTERASE PDEF"/>
    <property type="match status" value="1"/>
</dbReference>
<feature type="domain" description="GGDEF" evidence="2">
    <location>
        <begin position="161"/>
        <end position="298"/>
    </location>
</feature>
<dbReference type="PROSITE" id="PS50883">
    <property type="entry name" value="EAL"/>
    <property type="match status" value="1"/>
</dbReference>
<keyword evidence="4" id="KW-1185">Reference proteome</keyword>
<dbReference type="AlphaFoldDB" id="A0A0D8FUF4"/>
<dbReference type="SUPFAM" id="SSF141868">
    <property type="entry name" value="EAL domain-like"/>
    <property type="match status" value="1"/>
</dbReference>
<dbReference type="PROSITE" id="PS50887">
    <property type="entry name" value="GGDEF"/>
    <property type="match status" value="1"/>
</dbReference>
<dbReference type="InterPro" id="IPR029787">
    <property type="entry name" value="Nucleotide_cyclase"/>
</dbReference>
<dbReference type="SMART" id="SM00267">
    <property type="entry name" value="GGDEF"/>
    <property type="match status" value="1"/>
</dbReference>
<dbReference type="GeneID" id="78373407"/>
<dbReference type="Gene3D" id="3.30.70.270">
    <property type="match status" value="1"/>
</dbReference>
<evidence type="ECO:0000313" key="4">
    <source>
        <dbReference type="Proteomes" id="UP000032336"/>
    </source>
</evidence>
<dbReference type="NCBIfam" id="TIGR00254">
    <property type="entry name" value="GGDEF"/>
    <property type="match status" value="1"/>
</dbReference>
<dbReference type="InterPro" id="IPR001633">
    <property type="entry name" value="EAL_dom"/>
</dbReference>
<dbReference type="eggNOG" id="COG5001">
    <property type="taxonomic scope" value="Bacteria"/>
</dbReference>
<reference evidence="3 4" key="1">
    <citation type="submission" date="2015-01" db="EMBL/GenBank/DDBJ databases">
        <title>Draft genome of the acidophilic iron oxidizer Ferrimicrobium acidiphilum strain T23.</title>
        <authorList>
            <person name="Poehlein A."/>
            <person name="Eisen S."/>
            <person name="Schloemann M."/>
            <person name="Johnson B.D."/>
            <person name="Daniel R."/>
            <person name="Muehling M."/>
        </authorList>
    </citation>
    <scope>NUCLEOTIDE SEQUENCE [LARGE SCALE GENOMIC DNA]</scope>
    <source>
        <strain evidence="3 4">T23</strain>
    </source>
</reference>
<dbReference type="Pfam" id="PF00990">
    <property type="entry name" value="GGDEF"/>
    <property type="match status" value="1"/>
</dbReference>
<dbReference type="Proteomes" id="UP000032336">
    <property type="component" value="Unassembled WGS sequence"/>
</dbReference>
<feature type="domain" description="EAL" evidence="1">
    <location>
        <begin position="302"/>
        <end position="550"/>
    </location>
</feature>
<name>A0A0D8FUF4_9ACTN</name>
<protein>
    <submittedName>
        <fullName evidence="3">Phytochrome-like protein cph2</fullName>
    </submittedName>
</protein>
<dbReference type="CDD" id="cd01948">
    <property type="entry name" value="EAL"/>
    <property type="match status" value="1"/>
</dbReference>
<dbReference type="InterPro" id="IPR043128">
    <property type="entry name" value="Rev_trsase/Diguanyl_cyclase"/>
</dbReference>
<dbReference type="PANTHER" id="PTHR33121:SF79">
    <property type="entry name" value="CYCLIC DI-GMP PHOSPHODIESTERASE PDED-RELATED"/>
    <property type="match status" value="1"/>
</dbReference>
<dbReference type="GO" id="GO:0071111">
    <property type="term" value="F:cyclic-guanylate-specific phosphodiesterase activity"/>
    <property type="evidence" value="ECO:0007669"/>
    <property type="project" value="InterPro"/>
</dbReference>
<dbReference type="Pfam" id="PF00563">
    <property type="entry name" value="EAL"/>
    <property type="match status" value="1"/>
</dbReference>
<organism evidence="3 4">
    <name type="scientific">Ferrimicrobium acidiphilum DSM 19497</name>
    <dbReference type="NCBI Taxonomy" id="1121877"/>
    <lineage>
        <taxon>Bacteria</taxon>
        <taxon>Bacillati</taxon>
        <taxon>Actinomycetota</taxon>
        <taxon>Acidimicrobiia</taxon>
        <taxon>Acidimicrobiales</taxon>
        <taxon>Acidimicrobiaceae</taxon>
        <taxon>Ferrimicrobium</taxon>
    </lineage>
</organism>
<evidence type="ECO:0000259" key="1">
    <source>
        <dbReference type="PROSITE" id="PS50883"/>
    </source>
</evidence>
<dbReference type="InterPro" id="IPR000160">
    <property type="entry name" value="GGDEF_dom"/>
</dbReference>
<accession>A0A0D8FUF4</accession>
<gene>
    <name evidence="3" type="primary">cph23</name>
    <name evidence="3" type="ORF">FEAC_23610</name>
</gene>
<dbReference type="SUPFAM" id="SSF55073">
    <property type="entry name" value="Nucleotide cyclase"/>
    <property type="match status" value="1"/>
</dbReference>
<dbReference type="SMART" id="SM00052">
    <property type="entry name" value="EAL"/>
    <property type="match status" value="1"/>
</dbReference>
<sequence>MHRTHPLQPWFGNPAFVEEVITATIANLDQLEPQLAATVATPLILALTPSLLDPVASRKSAELTAVTLQRLGYSPSVSLALIESLAHLVAKHGTANEAATIERQRQRLQARAVDSLHRRQRAELQSALALSHHDPLTGLMNRRGFVDAMSASLQRAQRSHSTVAIAILDLGTLTMASSERDPRDSDRLLVELARQLDSLTRSTDTIARLGGATFALLVEGDSERTEMLAIVERELRGVELSASLAGQPSPPTWHAGLAVYPHDGTDSLALLSVAEAALVEARTMNATPGLNLALASSRQLQESRPMTGVYSPIGDGGNHLEVRYQPIVDLTTGSIAHLEALVRLKTHAGIVGPEDFIDSLARDERRTLFEVVLSQVADDIQDYDVSLPISVNIEPDLVSEDGYAESIIASWAARSIPAHLLTIEITETQDLVSLAYGPLALLKAAGHRLALDDFGAGYASLSRIMSFPFDEIKLDRAFSEPIDLLNVGLPLMTVAIDMSQLMDFDLVIEGIEDPRVIPVLRTLGARLAQGYALSRPLSMADVLALTNPLPLTTDLSHSMIAAAVQVFRWERAVLSLAASEGATADLAPECIITDTLVDPDLIRLHQAQHLLAQRLLLDNDSATVNEFCRLGRELRQLVSTRLATD</sequence>
<proteinExistence type="predicted"/>
<dbReference type="RefSeq" id="WP_035390712.1">
    <property type="nucleotide sequence ID" value="NZ_JQKF01000029.1"/>
</dbReference>
<evidence type="ECO:0000313" key="3">
    <source>
        <dbReference type="EMBL" id="KJE75882.1"/>
    </source>
</evidence>
<dbReference type="OrthoDB" id="23692at2"/>
<dbReference type="Gene3D" id="3.20.20.450">
    <property type="entry name" value="EAL domain"/>
    <property type="match status" value="1"/>
</dbReference>
<dbReference type="CDD" id="cd01949">
    <property type="entry name" value="GGDEF"/>
    <property type="match status" value="1"/>
</dbReference>
<dbReference type="STRING" id="1121877.FEAC_23610"/>